<gene>
    <name evidence="1" type="ORF">LCGC14_1260530</name>
</gene>
<comment type="caution">
    <text evidence="1">The sequence shown here is derived from an EMBL/GenBank/DDBJ whole genome shotgun (WGS) entry which is preliminary data.</text>
</comment>
<name>A0A0F9P494_9ZZZZ</name>
<sequence length="565" mass="58068">MIFVIGASILGYSMYQKYKERNPSPIIVQDTQDRDLGAITLWFLDGTTLKPVDSSWSIAMGSFTIGNLIVDTFNATSTTASSTISFGLDLLSLGVGSTATTTILGDNATSTFNSGVRLTANHGIQVEDLVSCNTIDTDADGFFECGTDDTGASIDPNVIYDVFGGDTFYLASSTASDNLPWYFNNGFLAVGSSTNDGTLNITDTLTLDGLIISNNAGTSTFAGGLESPRIAGYEFLEGLVVNATSTTATSTITWGLQVNALDVQSTSATSTFANGLKITDGCLEIKGVCVGGTVSLTSGVTGTLPIANGGTNQTSFTDKQLIAYDGASQISTSTVYTDTGGTGLTASPTDGQLLIGTTNISGYSLATLTATANETDITNGSGTITIGIVGSPTLDGSNFTGMPAGAFDAGVIDGDDINSNIAGRSLTLTSASPDTLDLDVEIYTESKSLAIASSTMSTTTKAFSFQFANTITITEISCDSLPSGTSTVQLGEGVRTDLSAAVDDIMGAATDVAMPCGAEYTNATTSFQNAGIAAGAPVYFEVEDAEPTGVKPVVINMTIKYTIDD</sequence>
<dbReference type="AlphaFoldDB" id="A0A0F9P494"/>
<proteinExistence type="predicted"/>
<reference evidence="1" key="1">
    <citation type="journal article" date="2015" name="Nature">
        <title>Complex archaea that bridge the gap between prokaryotes and eukaryotes.</title>
        <authorList>
            <person name="Spang A."/>
            <person name="Saw J.H."/>
            <person name="Jorgensen S.L."/>
            <person name="Zaremba-Niedzwiedzka K."/>
            <person name="Martijn J."/>
            <person name="Lind A.E."/>
            <person name="van Eijk R."/>
            <person name="Schleper C."/>
            <person name="Guy L."/>
            <person name="Ettema T.J."/>
        </authorList>
    </citation>
    <scope>NUCLEOTIDE SEQUENCE</scope>
</reference>
<dbReference type="EMBL" id="LAZR01006983">
    <property type="protein sequence ID" value="KKM88262.1"/>
    <property type="molecule type" value="Genomic_DNA"/>
</dbReference>
<accession>A0A0F9P494</accession>
<organism evidence="1">
    <name type="scientific">marine sediment metagenome</name>
    <dbReference type="NCBI Taxonomy" id="412755"/>
    <lineage>
        <taxon>unclassified sequences</taxon>
        <taxon>metagenomes</taxon>
        <taxon>ecological metagenomes</taxon>
    </lineage>
</organism>
<evidence type="ECO:0000313" key="1">
    <source>
        <dbReference type="EMBL" id="KKM88262.1"/>
    </source>
</evidence>
<protein>
    <submittedName>
        <fullName evidence="1">Uncharacterized protein</fullName>
    </submittedName>
</protein>